<accession>A0ACC0LVQ1</accession>
<evidence type="ECO:0000313" key="2">
    <source>
        <dbReference type="Proteomes" id="UP001062846"/>
    </source>
</evidence>
<proteinExistence type="predicted"/>
<evidence type="ECO:0000313" key="1">
    <source>
        <dbReference type="EMBL" id="KAI8532457.1"/>
    </source>
</evidence>
<gene>
    <name evidence="1" type="ORF">RHMOL_Rhmol11G0215600</name>
</gene>
<comment type="caution">
    <text evidence="1">The sequence shown here is derived from an EMBL/GenBank/DDBJ whole genome shotgun (WGS) entry which is preliminary data.</text>
</comment>
<organism evidence="1 2">
    <name type="scientific">Rhododendron molle</name>
    <name type="common">Chinese azalea</name>
    <name type="synonym">Azalea mollis</name>
    <dbReference type="NCBI Taxonomy" id="49168"/>
    <lineage>
        <taxon>Eukaryota</taxon>
        <taxon>Viridiplantae</taxon>
        <taxon>Streptophyta</taxon>
        <taxon>Embryophyta</taxon>
        <taxon>Tracheophyta</taxon>
        <taxon>Spermatophyta</taxon>
        <taxon>Magnoliopsida</taxon>
        <taxon>eudicotyledons</taxon>
        <taxon>Gunneridae</taxon>
        <taxon>Pentapetalae</taxon>
        <taxon>asterids</taxon>
        <taxon>Ericales</taxon>
        <taxon>Ericaceae</taxon>
        <taxon>Ericoideae</taxon>
        <taxon>Rhodoreae</taxon>
        <taxon>Rhododendron</taxon>
    </lineage>
</organism>
<protein>
    <submittedName>
        <fullName evidence="1">Uncharacterized protein</fullName>
    </submittedName>
</protein>
<dbReference type="EMBL" id="CM046398">
    <property type="protein sequence ID" value="KAI8532457.1"/>
    <property type="molecule type" value="Genomic_DNA"/>
</dbReference>
<keyword evidence="2" id="KW-1185">Reference proteome</keyword>
<sequence length="168" mass="18464">MASESLRLSSGGSDAEGLGYEEHRSVMDVVSSYGRPGTVSSDGEAETDTGSERTPSGGSPQDDPDYQVGEEEGDGEEEVEVVNADDDEEDLSKVTKKAKRAAEQERIDRLYELPESKRDAPTLLGYKPTYHSFLKKKAARRKKTQKKKAKKQQQTKSPTSGRANIPIR</sequence>
<name>A0ACC0LVQ1_RHOML</name>
<reference evidence="1" key="1">
    <citation type="submission" date="2022-02" db="EMBL/GenBank/DDBJ databases">
        <title>Plant Genome Project.</title>
        <authorList>
            <person name="Zhang R.-G."/>
        </authorList>
    </citation>
    <scope>NUCLEOTIDE SEQUENCE</scope>
    <source>
        <strain evidence="1">AT1</strain>
    </source>
</reference>
<dbReference type="Proteomes" id="UP001062846">
    <property type="component" value="Chromosome 11"/>
</dbReference>